<dbReference type="OrthoDB" id="3436866at2"/>
<feature type="domain" description="DUF397" evidence="1">
    <location>
        <begin position="4"/>
        <end position="56"/>
    </location>
</feature>
<gene>
    <name evidence="2" type="ORF">DVK44_21030</name>
</gene>
<evidence type="ECO:0000259" key="1">
    <source>
        <dbReference type="Pfam" id="PF04149"/>
    </source>
</evidence>
<dbReference type="RefSeq" id="WP_114661052.1">
    <property type="nucleotide sequence ID" value="NZ_CP031194.1"/>
</dbReference>
<keyword evidence="3" id="KW-1185">Reference proteome</keyword>
<proteinExistence type="predicted"/>
<dbReference type="EMBL" id="CP031194">
    <property type="protein sequence ID" value="AXG79723.1"/>
    <property type="molecule type" value="Genomic_DNA"/>
</dbReference>
<name>A0A345HSP9_9ACTN</name>
<dbReference type="Proteomes" id="UP000253868">
    <property type="component" value="Chromosome"/>
</dbReference>
<accession>A0A345HSP9</accession>
<reference evidence="3" key="1">
    <citation type="submission" date="2018-07" db="EMBL/GenBank/DDBJ databases">
        <authorList>
            <person name="Zhao J."/>
        </authorList>
    </citation>
    <scope>NUCLEOTIDE SEQUENCE [LARGE SCALE GENOMIC DNA]</scope>
    <source>
        <strain evidence="3">GSSD-12</strain>
    </source>
</reference>
<protein>
    <submittedName>
        <fullName evidence="2">DUF397 domain-containing protein</fullName>
    </submittedName>
</protein>
<dbReference type="Pfam" id="PF04149">
    <property type="entry name" value="DUF397"/>
    <property type="match status" value="1"/>
</dbReference>
<evidence type="ECO:0000313" key="3">
    <source>
        <dbReference type="Proteomes" id="UP000253868"/>
    </source>
</evidence>
<sequence>MSALNWQKSSFSGEAANCINVAADDDGNIKLVESDSPDIIVTTTPEKLKAFILGIKAGEFDHFAEEPPTTPDA</sequence>
<dbReference type="InterPro" id="IPR007278">
    <property type="entry name" value="DUF397"/>
</dbReference>
<organism evidence="2 3">
    <name type="scientific">Streptomyces paludis</name>
    <dbReference type="NCBI Taxonomy" id="2282738"/>
    <lineage>
        <taxon>Bacteria</taxon>
        <taxon>Bacillati</taxon>
        <taxon>Actinomycetota</taxon>
        <taxon>Actinomycetes</taxon>
        <taxon>Kitasatosporales</taxon>
        <taxon>Streptomycetaceae</taxon>
        <taxon>Streptomyces</taxon>
    </lineage>
</organism>
<dbReference type="AlphaFoldDB" id="A0A345HSP9"/>
<evidence type="ECO:0000313" key="2">
    <source>
        <dbReference type="EMBL" id="AXG79723.1"/>
    </source>
</evidence>
<dbReference type="KEGG" id="spad:DVK44_21030"/>